<dbReference type="Proteomes" id="UP000076552">
    <property type="component" value="Unassembled WGS sequence"/>
</dbReference>
<comment type="caution">
    <text evidence="1">The sequence shown here is derived from an EMBL/GenBank/DDBJ whole genome shotgun (WGS) entry which is preliminary data.</text>
</comment>
<name>A0A166QSC1_9PEZI</name>
<dbReference type="EMBL" id="LFIV01000125">
    <property type="protein sequence ID" value="KZL68290.1"/>
    <property type="molecule type" value="Genomic_DNA"/>
</dbReference>
<organism evidence="1 2">
    <name type="scientific">Colletotrichum tofieldiae</name>
    <dbReference type="NCBI Taxonomy" id="708197"/>
    <lineage>
        <taxon>Eukaryota</taxon>
        <taxon>Fungi</taxon>
        <taxon>Dikarya</taxon>
        <taxon>Ascomycota</taxon>
        <taxon>Pezizomycotina</taxon>
        <taxon>Sordariomycetes</taxon>
        <taxon>Hypocreomycetidae</taxon>
        <taxon>Glomerellales</taxon>
        <taxon>Glomerellaceae</taxon>
        <taxon>Colletotrichum</taxon>
        <taxon>Colletotrichum spaethianum species complex</taxon>
    </lineage>
</organism>
<keyword evidence="2" id="KW-1185">Reference proteome</keyword>
<gene>
    <name evidence="1" type="ORF">CT0861_08988</name>
</gene>
<protein>
    <submittedName>
        <fullName evidence="1">Uncharacterized protein</fullName>
    </submittedName>
</protein>
<evidence type="ECO:0000313" key="2">
    <source>
        <dbReference type="Proteomes" id="UP000076552"/>
    </source>
</evidence>
<accession>A0A166QSC1</accession>
<proteinExistence type="predicted"/>
<dbReference type="AlphaFoldDB" id="A0A166QSC1"/>
<reference evidence="1 2" key="1">
    <citation type="submission" date="2015-06" db="EMBL/GenBank/DDBJ databases">
        <title>Survival trade-offs in plant roots during colonization by closely related pathogenic and mutualistic fungi.</title>
        <authorList>
            <person name="Hacquard S."/>
            <person name="Kracher B."/>
            <person name="Hiruma K."/>
            <person name="Weinman A."/>
            <person name="Muench P."/>
            <person name="Garrido Oter R."/>
            <person name="Ver Loren van Themaat E."/>
            <person name="Dallerey J.-F."/>
            <person name="Damm U."/>
            <person name="Henrissat B."/>
            <person name="Lespinet O."/>
            <person name="Thon M."/>
            <person name="Kemen E."/>
            <person name="McHardy A.C."/>
            <person name="Schulze-Lefert P."/>
            <person name="O'Connell R.J."/>
        </authorList>
    </citation>
    <scope>NUCLEOTIDE SEQUENCE [LARGE SCALE GENOMIC DNA]</scope>
    <source>
        <strain evidence="1 2">0861</strain>
    </source>
</reference>
<evidence type="ECO:0000313" key="1">
    <source>
        <dbReference type="EMBL" id="KZL68290.1"/>
    </source>
</evidence>
<sequence length="81" mass="9331">MASSQHLWDNVGLIMDTAPVTLSDMYAIFHDAVAEHYQETGEVIAYTYVNVIEAYVDWLMWWRECVLARLNGLPLPPFPED</sequence>